<keyword evidence="4" id="KW-1185">Reference proteome</keyword>
<dbReference type="InterPro" id="IPR008040">
    <property type="entry name" value="Hydant_A_N"/>
</dbReference>
<dbReference type="SUPFAM" id="SSF53067">
    <property type="entry name" value="Actin-like ATPase domain"/>
    <property type="match status" value="1"/>
</dbReference>
<dbReference type="GO" id="GO:0005829">
    <property type="term" value="C:cytosol"/>
    <property type="evidence" value="ECO:0007669"/>
    <property type="project" value="TreeGrafter"/>
</dbReference>
<evidence type="ECO:0000313" key="3">
    <source>
        <dbReference type="EMBL" id="MBB5436170.1"/>
    </source>
</evidence>
<dbReference type="AlphaFoldDB" id="A0A7W8QUD8"/>
<evidence type="ECO:0000313" key="4">
    <source>
        <dbReference type="Proteomes" id="UP000572635"/>
    </source>
</evidence>
<feature type="domain" description="Hydantoinase/oxoprolinase N-terminal" evidence="2">
    <location>
        <begin position="14"/>
        <end position="180"/>
    </location>
</feature>
<dbReference type="RefSeq" id="WP_184399495.1">
    <property type="nucleotide sequence ID" value="NZ_BAAAJD010000012.1"/>
</dbReference>
<gene>
    <name evidence="3" type="ORF">HDA36_006318</name>
</gene>
<dbReference type="Pfam" id="PF05378">
    <property type="entry name" value="Hydant_A_N"/>
    <property type="match status" value="1"/>
</dbReference>
<protein>
    <submittedName>
        <fullName evidence="3">N-methylhydantoinase A/oxoprolinase/acetone carboxylase beta subunit</fullName>
    </submittedName>
</protein>
<evidence type="ECO:0000259" key="2">
    <source>
        <dbReference type="Pfam" id="PF05378"/>
    </source>
</evidence>
<reference evidence="3 4" key="1">
    <citation type="submission" date="2020-08" db="EMBL/GenBank/DDBJ databases">
        <title>Sequencing the genomes of 1000 actinobacteria strains.</title>
        <authorList>
            <person name="Klenk H.-P."/>
        </authorList>
    </citation>
    <scope>NUCLEOTIDE SEQUENCE [LARGE SCALE GENOMIC DNA]</scope>
    <source>
        <strain evidence="3 4">DSM 44551</strain>
    </source>
</reference>
<dbReference type="GO" id="GO:0006749">
    <property type="term" value="P:glutathione metabolic process"/>
    <property type="evidence" value="ECO:0007669"/>
    <property type="project" value="TreeGrafter"/>
</dbReference>
<comment type="caution">
    <text evidence="3">The sequence shown here is derived from an EMBL/GenBank/DDBJ whole genome shotgun (WGS) entry which is preliminary data.</text>
</comment>
<proteinExistence type="predicted"/>
<sequence length="727" mass="74677">MSDPETGPAPGPVRIGIDVGGTFTDAVAVSAATFELLGQVKVPTSHDHPDGVAHGIMTALERLLKEVGVDAGDVGFLAHGTTQATNALLEGDVATIGIVGVGTGYDAFAVRRLRSLGRLRLDSGHRLPVRYAAVRDPGDPEAALAGVDAVLAEGAEVVVAVEPFSVDDSEGERAVLDAAARRGVPATATHEITRLYGLTKRARTAALNAGVMPRMLQTADLVESSIAKAGIGAPLMVMRCDGGVMSLAEMRHRPLLTILSGPAAGVAGALMRERISEGVFLETGGTSTDISVIRRGNVQIRHVDMGGRETYLSALDVRTVGVGGGSVVRLGGGDGAGAAVLADVGPRSAHIAGLPYACFADPAELGGARLVRVAPLDGDPADHAVLESGTRRFALTVTCAANALGRVPGGDYARADPRAARAAMEPLARALGTDVEGAARAVLDKAVERVAEAVEDLVRAYGLDRSVCTLVGGGGGAATVTPHLGEHLGIRARIAAHSEVISPLGVALALVRETVERIIPGATHADVLAVRAEAEQAVLDQGADPGGVEVDVTVDPQRNLVTAVATGATELRTRDRAAGADGTAARAAAAEALGAAPGELTEYASNAAYTVFGLLRRPSGPFGRLARERRHVRVVDGEGVVRLHNGDAEVDTLVAGQAEGRLKDLVEERTSYGDGGAVPPAVWLLLGPKIADLSGVMDAGHLLALASTEIGRRAPDEKVIAIMERRR</sequence>
<dbReference type="EMBL" id="JACHDB010000002">
    <property type="protein sequence ID" value="MBB5436170.1"/>
    <property type="molecule type" value="Genomic_DNA"/>
</dbReference>
<dbReference type="Gene3D" id="3.30.420.40">
    <property type="match status" value="1"/>
</dbReference>
<evidence type="ECO:0000259" key="1">
    <source>
        <dbReference type="Pfam" id="PF01968"/>
    </source>
</evidence>
<dbReference type="Pfam" id="PF01968">
    <property type="entry name" value="Hydantoinase_A"/>
    <property type="match status" value="1"/>
</dbReference>
<organism evidence="3 4">
    <name type="scientific">Nocardiopsis composta</name>
    <dbReference type="NCBI Taxonomy" id="157465"/>
    <lineage>
        <taxon>Bacteria</taxon>
        <taxon>Bacillati</taxon>
        <taxon>Actinomycetota</taxon>
        <taxon>Actinomycetes</taxon>
        <taxon>Streptosporangiales</taxon>
        <taxon>Nocardiopsidaceae</taxon>
        <taxon>Nocardiopsis</taxon>
    </lineage>
</organism>
<dbReference type="InterPro" id="IPR043129">
    <property type="entry name" value="ATPase_NBD"/>
</dbReference>
<dbReference type="Proteomes" id="UP000572635">
    <property type="component" value="Unassembled WGS sequence"/>
</dbReference>
<name>A0A7W8QUD8_9ACTN</name>
<dbReference type="PANTHER" id="PTHR11365">
    <property type="entry name" value="5-OXOPROLINASE RELATED"/>
    <property type="match status" value="1"/>
</dbReference>
<accession>A0A7W8QUD8</accession>
<dbReference type="GO" id="GO:0017168">
    <property type="term" value="F:5-oxoprolinase (ATP-hydrolyzing) activity"/>
    <property type="evidence" value="ECO:0007669"/>
    <property type="project" value="TreeGrafter"/>
</dbReference>
<dbReference type="PANTHER" id="PTHR11365:SF23">
    <property type="entry name" value="HYPOTHETICAL 5-OXOPROLINASE (EUROFUNG)-RELATED"/>
    <property type="match status" value="1"/>
</dbReference>
<feature type="domain" description="Hydantoinase A/oxoprolinase" evidence="1">
    <location>
        <begin position="201"/>
        <end position="514"/>
    </location>
</feature>
<dbReference type="InterPro" id="IPR002821">
    <property type="entry name" value="Hydantoinase_A"/>
</dbReference>
<dbReference type="InterPro" id="IPR045079">
    <property type="entry name" value="Oxoprolinase-like"/>
</dbReference>